<reference evidence="2" key="2">
    <citation type="submission" date="2025-08" db="UniProtKB">
        <authorList>
            <consortium name="RefSeq"/>
        </authorList>
    </citation>
    <scope>IDENTIFICATION</scope>
    <source>
        <tissue evidence="2">Whole plant</tissue>
    </source>
</reference>
<dbReference type="KEGG" id="adu:107474132"/>
<dbReference type="PANTHER" id="PTHR33067:SF9">
    <property type="entry name" value="RNA-DIRECTED DNA POLYMERASE"/>
    <property type="match status" value="1"/>
</dbReference>
<dbReference type="AlphaFoldDB" id="A0A6P4CDD0"/>
<name>A0A6P4CDD0_ARADU</name>
<evidence type="ECO:0000313" key="2">
    <source>
        <dbReference type="RefSeq" id="XP_015949209.1"/>
    </source>
</evidence>
<sequence length="145" mass="16409">MRVARCSTSTEGLPMEELKETRTHEETIEVPLNALLQIIDSEEYSSFDKEEETREEQVARYLGILMKLNAKLFGIETLEEEPPVLTKELNALIQQKLPQKLPNSGRFLIPCTIGAITFEKALCDLGLSINLMPLSVMERLGIFEV</sequence>
<dbReference type="Gene3D" id="2.40.70.10">
    <property type="entry name" value="Acid Proteases"/>
    <property type="match status" value="1"/>
</dbReference>
<reference evidence="1" key="1">
    <citation type="journal article" date="2016" name="Nat. Genet.">
        <title>The genome sequences of Arachis duranensis and Arachis ipaensis, the diploid ancestors of cultivated peanut.</title>
        <authorList>
            <person name="Bertioli D.J."/>
            <person name="Cannon S.B."/>
            <person name="Froenicke L."/>
            <person name="Huang G."/>
            <person name="Farmer A.D."/>
            <person name="Cannon E.K."/>
            <person name="Liu X."/>
            <person name="Gao D."/>
            <person name="Clevenger J."/>
            <person name="Dash S."/>
            <person name="Ren L."/>
            <person name="Moretzsohn M.C."/>
            <person name="Shirasawa K."/>
            <person name="Huang W."/>
            <person name="Vidigal B."/>
            <person name="Abernathy B."/>
            <person name="Chu Y."/>
            <person name="Niederhuth C.E."/>
            <person name="Umale P."/>
            <person name="Araujo A.C."/>
            <person name="Kozik A."/>
            <person name="Kim K.D."/>
            <person name="Burow M.D."/>
            <person name="Varshney R.K."/>
            <person name="Wang X."/>
            <person name="Zhang X."/>
            <person name="Barkley N."/>
            <person name="Guimaraes P.M."/>
            <person name="Isobe S."/>
            <person name="Guo B."/>
            <person name="Liao B."/>
            <person name="Stalker H.T."/>
            <person name="Schmitz R.J."/>
            <person name="Scheffler B.E."/>
            <person name="Leal-Bertioli S.C."/>
            <person name="Xun X."/>
            <person name="Jackson S.A."/>
            <person name="Michelmore R."/>
            <person name="Ozias-Akins P."/>
        </authorList>
    </citation>
    <scope>NUCLEOTIDE SEQUENCE [LARGE SCALE GENOMIC DNA]</scope>
    <source>
        <strain evidence="1">cv. V14167</strain>
    </source>
</reference>
<dbReference type="PANTHER" id="PTHR33067">
    <property type="entry name" value="RNA-DIRECTED DNA POLYMERASE-RELATED"/>
    <property type="match status" value="1"/>
</dbReference>
<dbReference type="GeneID" id="107474132"/>
<proteinExistence type="predicted"/>
<evidence type="ECO:0000313" key="1">
    <source>
        <dbReference type="Proteomes" id="UP000515211"/>
    </source>
</evidence>
<keyword evidence="1" id="KW-1185">Reference proteome</keyword>
<accession>A0A6P4CDD0</accession>
<protein>
    <submittedName>
        <fullName evidence="2">Uncharacterized protein LOC107474132</fullName>
    </submittedName>
</protein>
<gene>
    <name evidence="2" type="primary">LOC107474132</name>
</gene>
<dbReference type="InterPro" id="IPR021109">
    <property type="entry name" value="Peptidase_aspartic_dom_sf"/>
</dbReference>
<dbReference type="RefSeq" id="XP_015949209.1">
    <property type="nucleotide sequence ID" value="XM_016093723.1"/>
</dbReference>
<dbReference type="Proteomes" id="UP000515211">
    <property type="component" value="Chromosome 2"/>
</dbReference>
<organism evidence="1 2">
    <name type="scientific">Arachis duranensis</name>
    <name type="common">Wild peanut</name>
    <dbReference type="NCBI Taxonomy" id="130453"/>
    <lineage>
        <taxon>Eukaryota</taxon>
        <taxon>Viridiplantae</taxon>
        <taxon>Streptophyta</taxon>
        <taxon>Embryophyta</taxon>
        <taxon>Tracheophyta</taxon>
        <taxon>Spermatophyta</taxon>
        <taxon>Magnoliopsida</taxon>
        <taxon>eudicotyledons</taxon>
        <taxon>Gunneridae</taxon>
        <taxon>Pentapetalae</taxon>
        <taxon>rosids</taxon>
        <taxon>fabids</taxon>
        <taxon>Fabales</taxon>
        <taxon>Fabaceae</taxon>
        <taxon>Papilionoideae</taxon>
        <taxon>50 kb inversion clade</taxon>
        <taxon>dalbergioids sensu lato</taxon>
        <taxon>Dalbergieae</taxon>
        <taxon>Pterocarpus clade</taxon>
        <taxon>Arachis</taxon>
    </lineage>
</organism>